<dbReference type="GeneID" id="17280245"/>
<dbReference type="HOGENOM" id="CLU_2377199_0_0_1"/>
<reference evidence="2" key="2">
    <citation type="submission" date="2024-10" db="UniProtKB">
        <authorList>
            <consortium name="EnsemblProtists"/>
        </authorList>
    </citation>
    <scope>IDENTIFICATION</scope>
</reference>
<dbReference type="EnsemblProtists" id="EOD34975">
    <property type="protein sequence ID" value="EOD34975"/>
    <property type="gene ID" value="EMIHUDRAFT_455442"/>
</dbReference>
<keyword evidence="3" id="KW-1185">Reference proteome</keyword>
<dbReference type="PaxDb" id="2903-EOD34975"/>
<accession>A0A0D3KGU0</accession>
<dbReference type="KEGG" id="ehx:EMIHUDRAFT_455442"/>
<feature type="compositionally biased region" description="Acidic residues" evidence="1">
    <location>
        <begin position="84"/>
        <end position="95"/>
    </location>
</feature>
<sequence>MQGQGGEAVEMNAERMGAMIEQLLGGAGGGEGQEVEVRVLVGQGGDVTARLAAQLEDLPAPFREMIEALNGQSIGASARRPAGEGEEEEEVESVD</sequence>
<protein>
    <submittedName>
        <fullName evidence="2">Uncharacterized protein</fullName>
    </submittedName>
</protein>
<organism evidence="2 3">
    <name type="scientific">Emiliania huxleyi (strain CCMP1516)</name>
    <dbReference type="NCBI Taxonomy" id="280463"/>
    <lineage>
        <taxon>Eukaryota</taxon>
        <taxon>Haptista</taxon>
        <taxon>Haptophyta</taxon>
        <taxon>Prymnesiophyceae</taxon>
        <taxon>Isochrysidales</taxon>
        <taxon>Noelaerhabdaceae</taxon>
        <taxon>Emiliania</taxon>
    </lineage>
</organism>
<dbReference type="Proteomes" id="UP000013827">
    <property type="component" value="Unassembled WGS sequence"/>
</dbReference>
<reference evidence="3" key="1">
    <citation type="journal article" date="2013" name="Nature">
        <title>Pan genome of the phytoplankton Emiliania underpins its global distribution.</title>
        <authorList>
            <person name="Read B.A."/>
            <person name="Kegel J."/>
            <person name="Klute M.J."/>
            <person name="Kuo A."/>
            <person name="Lefebvre S.C."/>
            <person name="Maumus F."/>
            <person name="Mayer C."/>
            <person name="Miller J."/>
            <person name="Monier A."/>
            <person name="Salamov A."/>
            <person name="Young J."/>
            <person name="Aguilar M."/>
            <person name="Claverie J.M."/>
            <person name="Frickenhaus S."/>
            <person name="Gonzalez K."/>
            <person name="Herman E.K."/>
            <person name="Lin Y.C."/>
            <person name="Napier J."/>
            <person name="Ogata H."/>
            <person name="Sarno A.F."/>
            <person name="Shmutz J."/>
            <person name="Schroeder D."/>
            <person name="de Vargas C."/>
            <person name="Verret F."/>
            <person name="von Dassow P."/>
            <person name="Valentin K."/>
            <person name="Van de Peer Y."/>
            <person name="Wheeler G."/>
            <person name="Dacks J.B."/>
            <person name="Delwiche C.F."/>
            <person name="Dyhrman S.T."/>
            <person name="Glockner G."/>
            <person name="John U."/>
            <person name="Richards T."/>
            <person name="Worden A.Z."/>
            <person name="Zhang X."/>
            <person name="Grigoriev I.V."/>
            <person name="Allen A.E."/>
            <person name="Bidle K."/>
            <person name="Borodovsky M."/>
            <person name="Bowler C."/>
            <person name="Brownlee C."/>
            <person name="Cock J.M."/>
            <person name="Elias M."/>
            <person name="Gladyshev V.N."/>
            <person name="Groth M."/>
            <person name="Guda C."/>
            <person name="Hadaegh A."/>
            <person name="Iglesias-Rodriguez M.D."/>
            <person name="Jenkins J."/>
            <person name="Jones B.M."/>
            <person name="Lawson T."/>
            <person name="Leese F."/>
            <person name="Lindquist E."/>
            <person name="Lobanov A."/>
            <person name="Lomsadze A."/>
            <person name="Malik S.B."/>
            <person name="Marsh M.E."/>
            <person name="Mackinder L."/>
            <person name="Mock T."/>
            <person name="Mueller-Roeber B."/>
            <person name="Pagarete A."/>
            <person name="Parker M."/>
            <person name="Probert I."/>
            <person name="Quesneville H."/>
            <person name="Raines C."/>
            <person name="Rensing S.A."/>
            <person name="Riano-Pachon D.M."/>
            <person name="Richier S."/>
            <person name="Rokitta S."/>
            <person name="Shiraiwa Y."/>
            <person name="Soanes D.M."/>
            <person name="van der Giezen M."/>
            <person name="Wahlund T.M."/>
            <person name="Williams B."/>
            <person name="Wilson W."/>
            <person name="Wolfe G."/>
            <person name="Wurch L.L."/>
        </authorList>
    </citation>
    <scope>NUCLEOTIDE SEQUENCE</scope>
</reference>
<dbReference type="RefSeq" id="XP_005787404.1">
    <property type="nucleotide sequence ID" value="XM_005787347.1"/>
</dbReference>
<feature type="region of interest" description="Disordered" evidence="1">
    <location>
        <begin position="69"/>
        <end position="95"/>
    </location>
</feature>
<evidence type="ECO:0000313" key="2">
    <source>
        <dbReference type="EnsemblProtists" id="EOD34975"/>
    </source>
</evidence>
<evidence type="ECO:0000313" key="3">
    <source>
        <dbReference type="Proteomes" id="UP000013827"/>
    </source>
</evidence>
<dbReference type="AlphaFoldDB" id="A0A0D3KGU0"/>
<name>A0A0D3KGU0_EMIH1</name>
<proteinExistence type="predicted"/>
<evidence type="ECO:0000256" key="1">
    <source>
        <dbReference type="SAM" id="MobiDB-lite"/>
    </source>
</evidence>